<keyword evidence="5" id="KW-1185">Reference proteome</keyword>
<evidence type="ECO:0000313" key="5">
    <source>
        <dbReference type="Proteomes" id="UP000594262"/>
    </source>
</evidence>
<sequence length="254" mass="29001">MAEERSLAAGEARIKFSCTRVGSFWELVNGDQKEKEKLEQATKGLAELLLYEEEHGYAPMAPDGRIGGNGASKIVIKDKEYVLLSKSGKLPGKMDYKSDFCLVSRFDTEKWSCEYFSEQPETKPTSDTPMHYQLLKNVQGAFSALHGHAIEKEEVAKALNVPCSVEETLFSTPADTKAMFTLLEEYPYPKWKIFVRKNHGFYILGRDLNECKTVLNEKLISQENKISIPKMKKTHKRKVNNAARKKPYNLRKRK</sequence>
<protein>
    <recommendedName>
        <fullName evidence="3">Class II aldolase/adducin N-terminal domain-containing protein</fullName>
    </recommendedName>
</protein>
<dbReference type="GeneID" id="136800677"/>
<evidence type="ECO:0000259" key="3">
    <source>
        <dbReference type="Pfam" id="PF00596"/>
    </source>
</evidence>
<name>A0A7M5V8C3_9CNID</name>
<accession>A0A7M5V8C3</accession>
<feature type="domain" description="Class II aldolase/adducin N-terminal" evidence="3">
    <location>
        <begin position="77"/>
        <end position="213"/>
    </location>
</feature>
<dbReference type="InterPro" id="IPR036409">
    <property type="entry name" value="Aldolase_II/adducin_N_sf"/>
</dbReference>
<feature type="region of interest" description="Disordered" evidence="2">
    <location>
        <begin position="231"/>
        <end position="254"/>
    </location>
</feature>
<dbReference type="RefSeq" id="XP_066913443.1">
    <property type="nucleotide sequence ID" value="XM_067057342.1"/>
</dbReference>
<dbReference type="Pfam" id="PF00596">
    <property type="entry name" value="Aldolase_II"/>
    <property type="match status" value="1"/>
</dbReference>
<dbReference type="Proteomes" id="UP000594262">
    <property type="component" value="Unplaced"/>
</dbReference>
<dbReference type="SUPFAM" id="SSF53639">
    <property type="entry name" value="AraD/HMP-PK domain-like"/>
    <property type="match status" value="1"/>
</dbReference>
<dbReference type="RefSeq" id="XP_066913434.1">
    <property type="nucleotide sequence ID" value="XM_067057333.1"/>
</dbReference>
<evidence type="ECO:0000256" key="2">
    <source>
        <dbReference type="SAM" id="MobiDB-lite"/>
    </source>
</evidence>
<evidence type="ECO:0000313" key="4">
    <source>
        <dbReference type="EnsemblMetazoa" id="CLYHEMP005416.1"/>
    </source>
</evidence>
<reference evidence="4" key="1">
    <citation type="submission" date="2021-01" db="UniProtKB">
        <authorList>
            <consortium name="EnsemblMetazoa"/>
        </authorList>
    </citation>
    <scope>IDENTIFICATION</scope>
</reference>
<organism evidence="4 5">
    <name type="scientific">Clytia hemisphaerica</name>
    <dbReference type="NCBI Taxonomy" id="252671"/>
    <lineage>
        <taxon>Eukaryota</taxon>
        <taxon>Metazoa</taxon>
        <taxon>Cnidaria</taxon>
        <taxon>Hydrozoa</taxon>
        <taxon>Hydroidolina</taxon>
        <taxon>Leptothecata</taxon>
        <taxon>Obeliida</taxon>
        <taxon>Clytiidae</taxon>
        <taxon>Clytia</taxon>
    </lineage>
</organism>
<dbReference type="InterPro" id="IPR001303">
    <property type="entry name" value="Aldolase_II/adducin_N"/>
</dbReference>
<dbReference type="AlphaFoldDB" id="A0A7M5V8C3"/>
<comment type="similarity">
    <text evidence="1">Belongs to the aldolase class II family. Adducin subfamily.</text>
</comment>
<dbReference type="OrthoDB" id="2359822at2759"/>
<proteinExistence type="inferred from homology"/>
<dbReference type="Gene3D" id="3.40.225.10">
    <property type="entry name" value="Class II aldolase/adducin N-terminal domain"/>
    <property type="match status" value="1"/>
</dbReference>
<dbReference type="EnsemblMetazoa" id="CLYHEMT005416.1">
    <property type="protein sequence ID" value="CLYHEMP005416.1"/>
    <property type="gene ID" value="CLYHEMG005416"/>
</dbReference>
<evidence type="ECO:0000256" key="1">
    <source>
        <dbReference type="ARBA" id="ARBA00006274"/>
    </source>
</evidence>